<evidence type="ECO:0000313" key="31">
    <source>
        <dbReference type="EMBL" id="BCB28297.1"/>
    </source>
</evidence>
<evidence type="ECO:0000256" key="8">
    <source>
        <dbReference type="ARBA" id="ARBA00022519"/>
    </source>
</evidence>
<dbReference type="Pfam" id="PF00905">
    <property type="entry name" value="Transpeptidase"/>
    <property type="match status" value="1"/>
</dbReference>
<dbReference type="EC" id="3.4.16.4" evidence="5"/>
<evidence type="ECO:0000256" key="2">
    <source>
        <dbReference type="ARBA" id="ARBA00004752"/>
    </source>
</evidence>
<dbReference type="UniPathway" id="UPA00219"/>
<evidence type="ECO:0000256" key="7">
    <source>
        <dbReference type="ARBA" id="ARBA00022475"/>
    </source>
</evidence>
<dbReference type="Proteomes" id="UP000502260">
    <property type="component" value="Chromosome"/>
</dbReference>
<dbReference type="KEGG" id="slac:SKTS_31830"/>
<dbReference type="GO" id="GO:0005886">
    <property type="term" value="C:plasma membrane"/>
    <property type="evidence" value="ECO:0007669"/>
    <property type="project" value="UniProtKB-SubCell"/>
</dbReference>
<evidence type="ECO:0000256" key="18">
    <source>
        <dbReference type="ARBA" id="ARBA00022989"/>
    </source>
</evidence>
<keyword evidence="10" id="KW-0645">Protease</keyword>
<keyword evidence="19 27" id="KW-0472">Membrane</keyword>
<feature type="domain" description="Penicillin-binding protein transpeptidase" evidence="28">
    <location>
        <begin position="425"/>
        <end position="659"/>
    </location>
</feature>
<name>A0A6F8VGR6_9PROT</name>
<keyword evidence="14" id="KW-0378">Hydrolase</keyword>
<evidence type="ECO:0000256" key="14">
    <source>
        <dbReference type="ARBA" id="ARBA00022801"/>
    </source>
</evidence>
<comment type="subcellular location">
    <subcellularLocation>
        <location evidence="1">Cell inner membrane</location>
        <topology evidence="1">Single-pass type II membrane protein</topology>
    </subcellularLocation>
</comment>
<dbReference type="InterPro" id="IPR036950">
    <property type="entry name" value="PBP_transglycosylase"/>
</dbReference>
<evidence type="ECO:0000256" key="25">
    <source>
        <dbReference type="ARBA" id="ARBA00049902"/>
    </source>
</evidence>
<dbReference type="FunFam" id="1.10.3810.10:FF:000003">
    <property type="entry name" value="Penicillin-binding protein 1a"/>
    <property type="match status" value="1"/>
</dbReference>
<dbReference type="Pfam" id="PF00912">
    <property type="entry name" value="Transgly"/>
    <property type="match status" value="1"/>
</dbReference>
<evidence type="ECO:0000256" key="5">
    <source>
        <dbReference type="ARBA" id="ARBA00012448"/>
    </source>
</evidence>
<keyword evidence="15" id="KW-0133">Cell shape</keyword>
<dbReference type="GO" id="GO:0006508">
    <property type="term" value="P:proteolysis"/>
    <property type="evidence" value="ECO:0007669"/>
    <property type="project" value="UniProtKB-KW"/>
</dbReference>
<evidence type="ECO:0000256" key="17">
    <source>
        <dbReference type="ARBA" id="ARBA00022984"/>
    </source>
</evidence>
<dbReference type="SUPFAM" id="SSF56601">
    <property type="entry name" value="beta-lactamase/transpeptidase-like"/>
    <property type="match status" value="1"/>
</dbReference>
<keyword evidence="12" id="KW-0808">Transferase</keyword>
<evidence type="ECO:0000256" key="15">
    <source>
        <dbReference type="ARBA" id="ARBA00022960"/>
    </source>
</evidence>
<protein>
    <recommendedName>
        <fullName evidence="6">Penicillin-binding protein 1A</fullName>
        <ecNumber evidence="24">2.4.99.28</ecNumber>
        <ecNumber evidence="5">3.4.16.4</ecNumber>
    </recommendedName>
</protein>
<sequence length="775" mass="85322">MTLRWWHYTSLVVLAGGLIVTALIALVVTLIYPQLPSLDILTDYRPKIPLRIYTSDGALIGEFGEERRAVVKIKDVPPIMRQAILAAEDDRFYQHGGVDYVGVARAALANLTAGGAREGASTITMQVARNFFLSSEKTLTRKISEAMLAMKIEHSLSKDQILELYINQIYLGQRAYGFASASQLYFGKPLAQINIAEAAMLAGLPKAPSRYNPVVNPKRAKLRQQYVLRRMHELHYIKDSEFQAALQQPLHVHHDSQVAEVNADYVAELVRQSLFERYQDQIYSSGIKVYTTLRRADQEAANFALRQGVLDYDRRHGYRGAEGFIDLQHSGSLPDDALESALDDVDQVDGLIPAVVLEASPKKISAYSKNGETVEISGEGLQFAQKFLAPNSVAKTHLRRGSLIRIMSRDKGGWKISQLPQAEAAFVSADPHDGAIRAMVGGFDFNHSKFNHVTQAWRQPGSSFKPFIYSAALEKGFTPATIINDAPLSLPGANAGEAWEPKNYDGKTEGPMRLRTALTKSKNLVSVRILQSITPEYAQDYITRFGFSADRHPAYLTMALGAGSVTPMQMVAGYSIFANGGYRVQPYFIDRIVDGRGALLAQAKPVRAGVSAERTIDARNAFIMTTLMQDVVRHGTAIKAMQLGRHDLAGKTGTTNDQVDAWFCGFNANLVAVSWIGYDRPRSLGAGETGGQAALPIWMSYMGKALKNVPESQYAIPDGVSVININPENGLRVSDGGIPEYFYQEFPPATQNQWTDDVIGLPGAKSPDEIKDQLF</sequence>
<dbReference type="Gene3D" id="1.10.3810.10">
    <property type="entry name" value="Biosynthetic peptidoglycan transglycosylase-like"/>
    <property type="match status" value="1"/>
</dbReference>
<evidence type="ECO:0000256" key="6">
    <source>
        <dbReference type="ARBA" id="ARBA00018638"/>
    </source>
</evidence>
<comment type="similarity">
    <text evidence="3">In the C-terminal section; belongs to the transpeptidase family.</text>
</comment>
<evidence type="ECO:0000256" key="12">
    <source>
        <dbReference type="ARBA" id="ARBA00022679"/>
    </source>
</evidence>
<evidence type="ECO:0000256" key="11">
    <source>
        <dbReference type="ARBA" id="ARBA00022676"/>
    </source>
</evidence>
<dbReference type="AlphaFoldDB" id="A0A6F8VGR6"/>
<organism evidence="31 32">
    <name type="scientific">Sulfurimicrobium lacus</name>
    <dbReference type="NCBI Taxonomy" id="2715678"/>
    <lineage>
        <taxon>Bacteria</taxon>
        <taxon>Pseudomonadati</taxon>
        <taxon>Pseudomonadota</taxon>
        <taxon>Betaproteobacteria</taxon>
        <taxon>Nitrosomonadales</taxon>
        <taxon>Sulfuricellaceae</taxon>
        <taxon>Sulfurimicrobium</taxon>
    </lineage>
</organism>
<gene>
    <name evidence="31" type="ORF">SKTS_31830</name>
</gene>
<evidence type="ECO:0000256" key="24">
    <source>
        <dbReference type="ARBA" id="ARBA00044770"/>
    </source>
</evidence>
<evidence type="ECO:0000256" key="13">
    <source>
        <dbReference type="ARBA" id="ARBA00022692"/>
    </source>
</evidence>
<keyword evidence="16" id="KW-0735">Signal-anchor</keyword>
<reference evidence="32" key="1">
    <citation type="submission" date="2020-03" db="EMBL/GenBank/DDBJ databases">
        <title>Complete genome sequence of sulfur-oxidizing bacterium skT11.</title>
        <authorList>
            <person name="Kanda M."/>
            <person name="Kojima H."/>
            <person name="Fukui M."/>
        </authorList>
    </citation>
    <scope>NUCLEOTIDE SEQUENCE [LARGE SCALE GENOMIC DNA]</scope>
    <source>
        <strain evidence="32">skT11</strain>
    </source>
</reference>
<keyword evidence="11" id="KW-0328">Glycosyltransferase</keyword>
<evidence type="ECO:0000256" key="16">
    <source>
        <dbReference type="ARBA" id="ARBA00022968"/>
    </source>
</evidence>
<proteinExistence type="inferred from homology"/>
<dbReference type="EC" id="2.4.99.28" evidence="24"/>
<comment type="similarity">
    <text evidence="4">In the N-terminal section; belongs to the glycosyltransferase 51 family.</text>
</comment>
<keyword evidence="18 27" id="KW-1133">Transmembrane helix</keyword>
<dbReference type="Pfam" id="PF17092">
    <property type="entry name" value="PCB_OB"/>
    <property type="match status" value="1"/>
</dbReference>
<dbReference type="GO" id="GO:0030288">
    <property type="term" value="C:outer membrane-bounded periplasmic space"/>
    <property type="evidence" value="ECO:0007669"/>
    <property type="project" value="TreeGrafter"/>
</dbReference>
<keyword evidence="21" id="KW-0511">Multifunctional enzyme</keyword>
<evidence type="ECO:0000256" key="21">
    <source>
        <dbReference type="ARBA" id="ARBA00023268"/>
    </source>
</evidence>
<evidence type="ECO:0000259" key="29">
    <source>
        <dbReference type="Pfam" id="PF00912"/>
    </source>
</evidence>
<dbReference type="GO" id="GO:0009252">
    <property type="term" value="P:peptidoglycan biosynthetic process"/>
    <property type="evidence" value="ECO:0007669"/>
    <property type="project" value="UniProtKB-UniPathway"/>
</dbReference>
<keyword evidence="7" id="KW-1003">Cell membrane</keyword>
<dbReference type="GO" id="GO:0008955">
    <property type="term" value="F:peptidoglycan glycosyltransferase activity"/>
    <property type="evidence" value="ECO:0007669"/>
    <property type="project" value="UniProtKB-EC"/>
</dbReference>
<evidence type="ECO:0000259" key="30">
    <source>
        <dbReference type="Pfam" id="PF17092"/>
    </source>
</evidence>
<dbReference type="PANTHER" id="PTHR32282">
    <property type="entry name" value="BINDING PROTEIN TRANSPEPTIDASE, PUTATIVE-RELATED"/>
    <property type="match status" value="1"/>
</dbReference>
<dbReference type="PANTHER" id="PTHR32282:SF27">
    <property type="entry name" value="PENICILLIN-BINDING PROTEIN 1A"/>
    <property type="match status" value="1"/>
</dbReference>
<dbReference type="InterPro" id="IPR001460">
    <property type="entry name" value="PCN-bd_Tpept"/>
</dbReference>
<keyword evidence="32" id="KW-1185">Reference proteome</keyword>
<dbReference type="Gene3D" id="3.40.710.10">
    <property type="entry name" value="DD-peptidase/beta-lactamase superfamily"/>
    <property type="match status" value="2"/>
</dbReference>
<dbReference type="InterPro" id="IPR031376">
    <property type="entry name" value="PCB_OB"/>
</dbReference>
<evidence type="ECO:0000256" key="19">
    <source>
        <dbReference type="ARBA" id="ARBA00023136"/>
    </source>
</evidence>
<evidence type="ECO:0000313" key="32">
    <source>
        <dbReference type="Proteomes" id="UP000502260"/>
    </source>
</evidence>
<evidence type="ECO:0000256" key="22">
    <source>
        <dbReference type="ARBA" id="ARBA00023316"/>
    </source>
</evidence>
<evidence type="ECO:0000259" key="28">
    <source>
        <dbReference type="Pfam" id="PF00905"/>
    </source>
</evidence>
<evidence type="ECO:0000256" key="10">
    <source>
        <dbReference type="ARBA" id="ARBA00022670"/>
    </source>
</evidence>
<dbReference type="GO" id="GO:0008360">
    <property type="term" value="P:regulation of cell shape"/>
    <property type="evidence" value="ECO:0007669"/>
    <property type="project" value="UniProtKB-KW"/>
</dbReference>
<dbReference type="InterPro" id="IPR050396">
    <property type="entry name" value="Glycosyltr_51/Transpeptidase"/>
</dbReference>
<dbReference type="GO" id="GO:0046677">
    <property type="term" value="P:response to antibiotic"/>
    <property type="evidence" value="ECO:0007669"/>
    <property type="project" value="UniProtKB-KW"/>
</dbReference>
<dbReference type="GO" id="GO:0008658">
    <property type="term" value="F:penicillin binding"/>
    <property type="evidence" value="ECO:0007669"/>
    <property type="project" value="InterPro"/>
</dbReference>
<evidence type="ECO:0000256" key="26">
    <source>
        <dbReference type="ARBA" id="ARBA00060592"/>
    </source>
</evidence>
<dbReference type="GO" id="GO:0009002">
    <property type="term" value="F:serine-type D-Ala-D-Ala carboxypeptidase activity"/>
    <property type="evidence" value="ECO:0007669"/>
    <property type="project" value="UniProtKB-EC"/>
</dbReference>
<comment type="pathway">
    <text evidence="26">Glycan biosynthesis.</text>
</comment>
<dbReference type="EMBL" id="AP022853">
    <property type="protein sequence ID" value="BCB28297.1"/>
    <property type="molecule type" value="Genomic_DNA"/>
</dbReference>
<evidence type="ECO:0000256" key="27">
    <source>
        <dbReference type="SAM" id="Phobius"/>
    </source>
</evidence>
<evidence type="ECO:0000256" key="3">
    <source>
        <dbReference type="ARBA" id="ARBA00007090"/>
    </source>
</evidence>
<dbReference type="SUPFAM" id="SSF53955">
    <property type="entry name" value="Lysozyme-like"/>
    <property type="match status" value="1"/>
</dbReference>
<evidence type="ECO:0000256" key="20">
    <source>
        <dbReference type="ARBA" id="ARBA00023251"/>
    </source>
</evidence>
<comment type="pathway">
    <text evidence="2">Cell wall biogenesis; peptidoglycan biosynthesis.</text>
</comment>
<comment type="catalytic activity">
    <reaction evidence="23">
        <text>Preferential cleavage: (Ac)2-L-Lys-D-Ala-|-D-Ala. Also transpeptidation of peptidyl-alanyl moieties that are N-acyl substituents of D-alanine.</text>
        <dbReference type="EC" id="3.4.16.4"/>
    </reaction>
</comment>
<evidence type="ECO:0000256" key="9">
    <source>
        <dbReference type="ARBA" id="ARBA00022645"/>
    </source>
</evidence>
<keyword evidence="13 27" id="KW-0812">Transmembrane</keyword>
<feature type="domain" description="Glycosyl transferase family 51" evidence="29">
    <location>
        <begin position="57"/>
        <end position="232"/>
    </location>
</feature>
<feature type="domain" description="Penicillin-binding protein OB-like" evidence="30">
    <location>
        <begin position="318"/>
        <end position="422"/>
    </location>
</feature>
<keyword evidence="17" id="KW-0573">Peptidoglycan synthesis</keyword>
<dbReference type="InterPro" id="IPR023346">
    <property type="entry name" value="Lysozyme-like_dom_sf"/>
</dbReference>
<keyword evidence="9" id="KW-0121">Carboxypeptidase</keyword>
<keyword evidence="20" id="KW-0046">Antibiotic resistance</keyword>
<keyword evidence="22" id="KW-0961">Cell wall biogenesis/degradation</keyword>
<feature type="transmembrane region" description="Helical" evidence="27">
    <location>
        <begin position="12"/>
        <end position="32"/>
    </location>
</feature>
<dbReference type="GO" id="GO:0071555">
    <property type="term" value="P:cell wall organization"/>
    <property type="evidence" value="ECO:0007669"/>
    <property type="project" value="UniProtKB-KW"/>
</dbReference>
<evidence type="ECO:0000256" key="23">
    <source>
        <dbReference type="ARBA" id="ARBA00034000"/>
    </source>
</evidence>
<dbReference type="InterPro" id="IPR001264">
    <property type="entry name" value="Glyco_trans_51"/>
</dbReference>
<accession>A0A6F8VGR6</accession>
<dbReference type="RefSeq" id="WP_173067434.1">
    <property type="nucleotide sequence ID" value="NZ_AP022853.1"/>
</dbReference>
<evidence type="ECO:0000256" key="1">
    <source>
        <dbReference type="ARBA" id="ARBA00004249"/>
    </source>
</evidence>
<dbReference type="NCBIfam" id="TIGR02074">
    <property type="entry name" value="PBP_1a_fam"/>
    <property type="match status" value="1"/>
</dbReference>
<comment type="catalytic activity">
    <reaction evidence="25">
        <text>[GlcNAc-(1-&gt;4)-Mur2Ac(oyl-L-Ala-gamma-D-Glu-L-Lys-D-Ala-D-Ala)](n)-di-trans,octa-cis-undecaprenyl diphosphate + beta-D-GlcNAc-(1-&gt;4)-Mur2Ac(oyl-L-Ala-gamma-D-Glu-L-Lys-D-Ala-D-Ala)-di-trans,octa-cis-undecaprenyl diphosphate = [GlcNAc-(1-&gt;4)-Mur2Ac(oyl-L-Ala-gamma-D-Glu-L-Lys-D-Ala-D-Ala)](n+1)-di-trans,octa-cis-undecaprenyl diphosphate + di-trans,octa-cis-undecaprenyl diphosphate + H(+)</text>
        <dbReference type="Rhea" id="RHEA:23708"/>
        <dbReference type="Rhea" id="RHEA-COMP:9602"/>
        <dbReference type="Rhea" id="RHEA-COMP:9603"/>
        <dbReference type="ChEBI" id="CHEBI:15378"/>
        <dbReference type="ChEBI" id="CHEBI:58405"/>
        <dbReference type="ChEBI" id="CHEBI:60033"/>
        <dbReference type="ChEBI" id="CHEBI:78435"/>
        <dbReference type="EC" id="2.4.99.28"/>
    </reaction>
</comment>
<keyword evidence="8" id="KW-0997">Cell inner membrane</keyword>
<dbReference type="InterPro" id="IPR012338">
    <property type="entry name" value="Beta-lactam/transpept-like"/>
</dbReference>
<evidence type="ECO:0000256" key="4">
    <source>
        <dbReference type="ARBA" id="ARBA00007739"/>
    </source>
</evidence>